<dbReference type="Gene3D" id="1.10.357.10">
    <property type="entry name" value="Tetracycline Repressor, domain 2"/>
    <property type="match status" value="1"/>
</dbReference>
<name>A0AB39YHG7_9ACTN</name>
<feature type="domain" description="HTH tetR-type" evidence="5">
    <location>
        <begin position="32"/>
        <end position="92"/>
    </location>
</feature>
<evidence type="ECO:0000313" key="6">
    <source>
        <dbReference type="EMBL" id="XDV69284.1"/>
    </source>
</evidence>
<protein>
    <submittedName>
        <fullName evidence="6">TetR/AcrR family transcriptional regulator</fullName>
    </submittedName>
</protein>
<dbReference type="PROSITE" id="PS50977">
    <property type="entry name" value="HTH_TETR_2"/>
    <property type="match status" value="1"/>
</dbReference>
<dbReference type="InterPro" id="IPR036271">
    <property type="entry name" value="Tet_transcr_reg_TetR-rel_C_sf"/>
</dbReference>
<keyword evidence="2 4" id="KW-0238">DNA-binding</keyword>
<dbReference type="GO" id="GO:0045892">
    <property type="term" value="P:negative regulation of DNA-templated transcription"/>
    <property type="evidence" value="ECO:0007669"/>
    <property type="project" value="InterPro"/>
</dbReference>
<gene>
    <name evidence="6" type="ORF">AB5J51_40835</name>
</gene>
<geneLocation type="plasmid" evidence="6">
    <name>unnamed1</name>
</geneLocation>
<evidence type="ECO:0000256" key="2">
    <source>
        <dbReference type="ARBA" id="ARBA00023125"/>
    </source>
</evidence>
<dbReference type="GO" id="GO:0003700">
    <property type="term" value="F:DNA-binding transcription factor activity"/>
    <property type="evidence" value="ECO:0007669"/>
    <property type="project" value="TreeGrafter"/>
</dbReference>
<dbReference type="EMBL" id="CP165728">
    <property type="protein sequence ID" value="XDV69284.1"/>
    <property type="molecule type" value="Genomic_DNA"/>
</dbReference>
<dbReference type="PANTHER" id="PTHR30055:SF151">
    <property type="entry name" value="TRANSCRIPTIONAL REGULATORY PROTEIN"/>
    <property type="match status" value="1"/>
</dbReference>
<dbReference type="InterPro" id="IPR009057">
    <property type="entry name" value="Homeodomain-like_sf"/>
</dbReference>
<dbReference type="PANTHER" id="PTHR30055">
    <property type="entry name" value="HTH-TYPE TRANSCRIPTIONAL REGULATOR RUTR"/>
    <property type="match status" value="1"/>
</dbReference>
<evidence type="ECO:0000259" key="5">
    <source>
        <dbReference type="PROSITE" id="PS50977"/>
    </source>
</evidence>
<dbReference type="InterPro" id="IPR001647">
    <property type="entry name" value="HTH_TetR"/>
</dbReference>
<dbReference type="Pfam" id="PF00440">
    <property type="entry name" value="TetR_N"/>
    <property type="match status" value="1"/>
</dbReference>
<sequence>MGRSRDEKRDPAVSLALLWGEQEQPKRGPKPSLSVGRIVDTALAIADTEGLDALSMQGVAARLGVTTMALYRYVPGKAELLDLMVDAAFGPAPAVTDVPGGWRPQLDAWARACWEQYRRRPWMVAATGMRRQLMGPRQLAWLDSALAALSGTGLPYAQQHAAFLLVIGHVRSLAQQLVDDDEEGRQEWNRLTADVWKRHGDRFPALTAAIAGGAFAPRADDPLEFGLERILDGVAALIGNGG</sequence>
<proteinExistence type="predicted"/>
<dbReference type="GO" id="GO:0000976">
    <property type="term" value="F:transcription cis-regulatory region binding"/>
    <property type="evidence" value="ECO:0007669"/>
    <property type="project" value="TreeGrafter"/>
</dbReference>
<dbReference type="InterPro" id="IPR050109">
    <property type="entry name" value="HTH-type_TetR-like_transc_reg"/>
</dbReference>
<evidence type="ECO:0000256" key="1">
    <source>
        <dbReference type="ARBA" id="ARBA00023015"/>
    </source>
</evidence>
<reference evidence="6" key="1">
    <citation type="submission" date="2024-08" db="EMBL/GenBank/DDBJ databases">
        <authorList>
            <person name="Yu S.T."/>
        </authorList>
    </citation>
    <scope>NUCLEOTIDE SEQUENCE</scope>
    <source>
        <strain evidence="6">R33</strain>
        <plasmid evidence="6">unnamed1</plasmid>
    </source>
</reference>
<keyword evidence="1" id="KW-0805">Transcription regulation</keyword>
<dbReference type="Gene3D" id="1.10.10.60">
    <property type="entry name" value="Homeodomain-like"/>
    <property type="match status" value="1"/>
</dbReference>
<keyword evidence="3" id="KW-0804">Transcription</keyword>
<organism evidence="6">
    <name type="scientific">Streptomyces sp. R33</name>
    <dbReference type="NCBI Taxonomy" id="3238629"/>
    <lineage>
        <taxon>Bacteria</taxon>
        <taxon>Bacillati</taxon>
        <taxon>Actinomycetota</taxon>
        <taxon>Actinomycetes</taxon>
        <taxon>Kitasatosporales</taxon>
        <taxon>Streptomycetaceae</taxon>
        <taxon>Streptomyces</taxon>
    </lineage>
</organism>
<dbReference type="SUPFAM" id="SSF46689">
    <property type="entry name" value="Homeodomain-like"/>
    <property type="match status" value="1"/>
</dbReference>
<dbReference type="SUPFAM" id="SSF48498">
    <property type="entry name" value="Tetracyclin repressor-like, C-terminal domain"/>
    <property type="match status" value="1"/>
</dbReference>
<dbReference type="Pfam" id="PF02909">
    <property type="entry name" value="TetR_C_1"/>
    <property type="match status" value="1"/>
</dbReference>
<dbReference type="AlphaFoldDB" id="A0AB39YHG7"/>
<accession>A0AB39YHG7</accession>
<evidence type="ECO:0000256" key="4">
    <source>
        <dbReference type="PROSITE-ProRule" id="PRU00335"/>
    </source>
</evidence>
<keyword evidence="6" id="KW-0614">Plasmid</keyword>
<evidence type="ECO:0000256" key="3">
    <source>
        <dbReference type="ARBA" id="ARBA00023163"/>
    </source>
</evidence>
<dbReference type="InterPro" id="IPR004111">
    <property type="entry name" value="Repressor_TetR_C"/>
</dbReference>
<feature type="DNA-binding region" description="H-T-H motif" evidence="4">
    <location>
        <begin position="55"/>
        <end position="74"/>
    </location>
</feature>
<dbReference type="RefSeq" id="WP_369780498.1">
    <property type="nucleotide sequence ID" value="NZ_CP165728.1"/>
</dbReference>